<reference evidence="1" key="2">
    <citation type="journal article" date="2015" name="Fish Shellfish Immunol.">
        <title>Early steps in the European eel (Anguilla anguilla)-Vibrio vulnificus interaction in the gills: Role of the RtxA13 toxin.</title>
        <authorList>
            <person name="Callol A."/>
            <person name="Pajuelo D."/>
            <person name="Ebbesson L."/>
            <person name="Teles M."/>
            <person name="MacKenzie S."/>
            <person name="Amaro C."/>
        </authorList>
    </citation>
    <scope>NUCLEOTIDE SEQUENCE</scope>
</reference>
<dbReference type="EMBL" id="GBXM01100543">
    <property type="protein sequence ID" value="JAH08034.1"/>
    <property type="molecule type" value="Transcribed_RNA"/>
</dbReference>
<organism evidence="1">
    <name type="scientific">Anguilla anguilla</name>
    <name type="common">European freshwater eel</name>
    <name type="synonym">Muraena anguilla</name>
    <dbReference type="NCBI Taxonomy" id="7936"/>
    <lineage>
        <taxon>Eukaryota</taxon>
        <taxon>Metazoa</taxon>
        <taxon>Chordata</taxon>
        <taxon>Craniata</taxon>
        <taxon>Vertebrata</taxon>
        <taxon>Euteleostomi</taxon>
        <taxon>Actinopterygii</taxon>
        <taxon>Neopterygii</taxon>
        <taxon>Teleostei</taxon>
        <taxon>Anguilliformes</taxon>
        <taxon>Anguillidae</taxon>
        <taxon>Anguilla</taxon>
    </lineage>
</organism>
<evidence type="ECO:0000313" key="1">
    <source>
        <dbReference type="EMBL" id="JAH08034.1"/>
    </source>
</evidence>
<dbReference type="AlphaFoldDB" id="A0A0E9PU58"/>
<proteinExistence type="predicted"/>
<protein>
    <submittedName>
        <fullName evidence="1">Uncharacterized protein</fullName>
    </submittedName>
</protein>
<reference evidence="1" key="1">
    <citation type="submission" date="2014-11" db="EMBL/GenBank/DDBJ databases">
        <authorList>
            <person name="Amaro Gonzalez C."/>
        </authorList>
    </citation>
    <scope>NUCLEOTIDE SEQUENCE</scope>
</reference>
<sequence>MRPAVGLGYWGTMEYSVKKHMQSLGTLWAGQLLQSGGMIT</sequence>
<name>A0A0E9PU58_ANGAN</name>
<accession>A0A0E9PU58</accession>